<dbReference type="OrthoDB" id="3944395at2759"/>
<name>A0A6A6Y260_9PEZI</name>
<evidence type="ECO:0000256" key="1">
    <source>
        <dbReference type="SAM" id="Phobius"/>
    </source>
</evidence>
<feature type="transmembrane region" description="Helical" evidence="1">
    <location>
        <begin position="51"/>
        <end position="73"/>
    </location>
</feature>
<accession>A0A6A6Y260</accession>
<dbReference type="InterPro" id="IPR053018">
    <property type="entry name" value="Elsinochrome_Biosynth-Asso"/>
</dbReference>
<evidence type="ECO:0000313" key="4">
    <source>
        <dbReference type="RefSeq" id="XP_033568861.1"/>
    </source>
</evidence>
<keyword evidence="3" id="KW-1185">Reference proteome</keyword>
<sequence length="183" mass="20119">MGAYVSKNLCQSDWGIDMNCTVSTNKSTGHLIIGGLQYGEFQGDPDIAGVGVFYVFFSIAAAALLMSTLYLGLQILKYVPLTGIDVIHRIQEHEKEKDTISKRVAWSDVIEGIILSCSDQQIFTSGAYAITLRYAQGCQISAYHYNIVGNMMLMTCATHLMSVTVVSQYGSWRRKGKGSVRKA</sequence>
<evidence type="ECO:0000313" key="2">
    <source>
        <dbReference type="EMBL" id="KAF2801897.1"/>
    </source>
</evidence>
<dbReference type="RefSeq" id="XP_033568861.1">
    <property type="nucleotide sequence ID" value="XM_033726303.1"/>
</dbReference>
<proteinExistence type="predicted"/>
<dbReference type="EMBL" id="MU003726">
    <property type="protein sequence ID" value="KAF2801897.1"/>
    <property type="molecule type" value="Genomic_DNA"/>
</dbReference>
<dbReference type="PANTHER" id="PTHR37577">
    <property type="entry name" value="INTEGRAL MEMBRANE PROTEIN"/>
    <property type="match status" value="1"/>
</dbReference>
<keyword evidence="1" id="KW-1133">Transmembrane helix</keyword>
<keyword evidence="1" id="KW-0472">Membrane</keyword>
<protein>
    <submittedName>
        <fullName evidence="2 4">Uncharacterized protein</fullName>
    </submittedName>
</protein>
<gene>
    <name evidence="2 4" type="ORF">BDZ99DRAFT_527864</name>
</gene>
<reference evidence="4" key="3">
    <citation type="submission" date="2025-04" db="UniProtKB">
        <authorList>
            <consortium name="RefSeq"/>
        </authorList>
    </citation>
    <scope>IDENTIFICATION</scope>
    <source>
        <strain evidence="4">CBS 304.34</strain>
    </source>
</reference>
<organism evidence="2">
    <name type="scientific">Mytilinidion resinicola</name>
    <dbReference type="NCBI Taxonomy" id="574789"/>
    <lineage>
        <taxon>Eukaryota</taxon>
        <taxon>Fungi</taxon>
        <taxon>Dikarya</taxon>
        <taxon>Ascomycota</taxon>
        <taxon>Pezizomycotina</taxon>
        <taxon>Dothideomycetes</taxon>
        <taxon>Pleosporomycetidae</taxon>
        <taxon>Mytilinidiales</taxon>
        <taxon>Mytilinidiaceae</taxon>
        <taxon>Mytilinidion</taxon>
    </lineage>
</organism>
<evidence type="ECO:0000313" key="3">
    <source>
        <dbReference type="Proteomes" id="UP000504636"/>
    </source>
</evidence>
<dbReference type="GeneID" id="54467196"/>
<dbReference type="PANTHER" id="PTHR37577:SF1">
    <property type="entry name" value="INTEGRAL MEMBRANE PROTEIN"/>
    <property type="match status" value="1"/>
</dbReference>
<reference evidence="2 4" key="1">
    <citation type="journal article" date="2020" name="Stud. Mycol.">
        <title>101 Dothideomycetes genomes: a test case for predicting lifestyles and emergence of pathogens.</title>
        <authorList>
            <person name="Haridas S."/>
            <person name="Albert R."/>
            <person name="Binder M."/>
            <person name="Bloem J."/>
            <person name="Labutti K."/>
            <person name="Salamov A."/>
            <person name="Andreopoulos B."/>
            <person name="Baker S."/>
            <person name="Barry K."/>
            <person name="Bills G."/>
            <person name="Bluhm B."/>
            <person name="Cannon C."/>
            <person name="Castanera R."/>
            <person name="Culley D."/>
            <person name="Daum C."/>
            <person name="Ezra D."/>
            <person name="Gonzalez J."/>
            <person name="Henrissat B."/>
            <person name="Kuo A."/>
            <person name="Liang C."/>
            <person name="Lipzen A."/>
            <person name="Lutzoni F."/>
            <person name="Magnuson J."/>
            <person name="Mondo S."/>
            <person name="Nolan M."/>
            <person name="Ohm R."/>
            <person name="Pangilinan J."/>
            <person name="Park H.-J."/>
            <person name="Ramirez L."/>
            <person name="Alfaro M."/>
            <person name="Sun H."/>
            <person name="Tritt A."/>
            <person name="Yoshinaga Y."/>
            <person name="Zwiers L.-H."/>
            <person name="Turgeon B."/>
            <person name="Goodwin S."/>
            <person name="Spatafora J."/>
            <person name="Crous P."/>
            <person name="Grigoriev I."/>
        </authorList>
    </citation>
    <scope>NUCLEOTIDE SEQUENCE</scope>
    <source>
        <strain evidence="2 4">CBS 304.34</strain>
    </source>
</reference>
<keyword evidence="1" id="KW-0812">Transmembrane</keyword>
<dbReference type="Proteomes" id="UP000504636">
    <property type="component" value="Unplaced"/>
</dbReference>
<dbReference type="AlphaFoldDB" id="A0A6A6Y260"/>
<reference evidence="4" key="2">
    <citation type="submission" date="2020-04" db="EMBL/GenBank/DDBJ databases">
        <authorList>
            <consortium name="NCBI Genome Project"/>
        </authorList>
    </citation>
    <scope>NUCLEOTIDE SEQUENCE</scope>
    <source>
        <strain evidence="4">CBS 304.34</strain>
    </source>
</reference>